<evidence type="ECO:0000313" key="5">
    <source>
        <dbReference type="Proteomes" id="UP000679848"/>
    </source>
</evidence>
<evidence type="ECO:0000256" key="1">
    <source>
        <dbReference type="ARBA" id="ARBA00006484"/>
    </source>
</evidence>
<proteinExistence type="inferred from homology"/>
<dbReference type="SUPFAM" id="SSF51735">
    <property type="entry name" value="NAD(P)-binding Rossmann-fold domains"/>
    <property type="match status" value="1"/>
</dbReference>
<name>A0A810Q629_9FIRM</name>
<dbReference type="GO" id="GO:0016616">
    <property type="term" value="F:oxidoreductase activity, acting on the CH-OH group of donors, NAD or NADP as acceptor"/>
    <property type="evidence" value="ECO:0007669"/>
    <property type="project" value="UniProtKB-ARBA"/>
</dbReference>
<dbReference type="FunFam" id="3.40.50.720:FF:000240">
    <property type="entry name" value="SDR family oxidoreductase"/>
    <property type="match status" value="1"/>
</dbReference>
<dbReference type="InterPro" id="IPR020904">
    <property type="entry name" value="Sc_DH/Rdtase_CS"/>
</dbReference>
<dbReference type="PANTHER" id="PTHR42760">
    <property type="entry name" value="SHORT-CHAIN DEHYDROGENASES/REDUCTASES FAMILY MEMBER"/>
    <property type="match status" value="1"/>
</dbReference>
<dbReference type="PRINTS" id="PR00081">
    <property type="entry name" value="GDHRDH"/>
</dbReference>
<evidence type="ECO:0000313" key="4">
    <source>
        <dbReference type="EMBL" id="BCK83749.1"/>
    </source>
</evidence>
<dbReference type="PROSITE" id="PS00061">
    <property type="entry name" value="ADH_SHORT"/>
    <property type="match status" value="1"/>
</dbReference>
<reference evidence="4" key="1">
    <citation type="submission" date="2020-09" db="EMBL/GenBank/DDBJ databases">
        <title>New species isolated from human feces.</title>
        <authorList>
            <person name="Kitahara M."/>
            <person name="Shigeno Y."/>
            <person name="Shime M."/>
            <person name="Matsumoto Y."/>
            <person name="Nakamura S."/>
            <person name="Motooka D."/>
            <person name="Fukuoka S."/>
            <person name="Nishikawa H."/>
            <person name="Benno Y."/>
        </authorList>
    </citation>
    <scope>NUCLEOTIDE SEQUENCE</scope>
    <source>
        <strain evidence="4">MM59</strain>
    </source>
</reference>
<keyword evidence="5" id="KW-1185">Reference proteome</keyword>
<dbReference type="GO" id="GO:0005975">
    <property type="term" value="P:carbohydrate metabolic process"/>
    <property type="evidence" value="ECO:0007669"/>
    <property type="project" value="UniProtKB-ARBA"/>
</dbReference>
<sequence>MQADFTGKVAVVTGGSGALCSEFCKALARSGAKVAVVGSRKETADGIAAEIIADGGEAIAVGCNVLDMDSVLAAEQVIRKAYGQYQILINGAGIAPAAACTTRERASMELLDASTTQENTLFNLDTEAVASVLDLNCLGIFNVTKVFAKRMAGVEGACIVNIASMSGLSPLTKQIAYSASKAAVCNLTQWLATYLADVGIRVNAIAPGFFATKINRRLLFNEDGSYTERSKKIISGTPMDRFGEPKELVGAMLYLCDHTASGFVTGVILPVDGGFSAYCGV</sequence>
<dbReference type="NCBIfam" id="NF006132">
    <property type="entry name" value="PRK08277.1"/>
    <property type="match status" value="1"/>
</dbReference>
<dbReference type="KEGG" id="pfaa:MM59RIKEN_10680"/>
<dbReference type="InterPro" id="IPR002347">
    <property type="entry name" value="SDR_fam"/>
</dbReference>
<evidence type="ECO:0000256" key="3">
    <source>
        <dbReference type="RuleBase" id="RU000363"/>
    </source>
</evidence>
<comment type="similarity">
    <text evidence="1 3">Belongs to the short-chain dehydrogenases/reductases (SDR) family.</text>
</comment>
<dbReference type="PRINTS" id="PR00080">
    <property type="entry name" value="SDRFAMILY"/>
</dbReference>
<dbReference type="Pfam" id="PF00106">
    <property type="entry name" value="adh_short"/>
    <property type="match status" value="1"/>
</dbReference>
<keyword evidence="4" id="KW-0223">Dioxygenase</keyword>
<accession>A0A810Q629</accession>
<protein>
    <submittedName>
        <fullName evidence="4">Dioxygenase</fullName>
    </submittedName>
</protein>
<gene>
    <name evidence="4" type="ORF">MM59RIKEN_10680</name>
</gene>
<evidence type="ECO:0000256" key="2">
    <source>
        <dbReference type="ARBA" id="ARBA00023002"/>
    </source>
</evidence>
<dbReference type="InterPro" id="IPR036291">
    <property type="entry name" value="NAD(P)-bd_dom_sf"/>
</dbReference>
<keyword evidence="2" id="KW-0560">Oxidoreductase</keyword>
<dbReference type="Gene3D" id="3.40.50.720">
    <property type="entry name" value="NAD(P)-binding Rossmann-like Domain"/>
    <property type="match status" value="1"/>
</dbReference>
<dbReference type="GO" id="GO:0051213">
    <property type="term" value="F:dioxygenase activity"/>
    <property type="evidence" value="ECO:0007669"/>
    <property type="project" value="UniProtKB-KW"/>
</dbReference>
<dbReference type="AlphaFoldDB" id="A0A810Q629"/>
<dbReference type="Proteomes" id="UP000679848">
    <property type="component" value="Chromosome"/>
</dbReference>
<dbReference type="EMBL" id="AP023420">
    <property type="protein sequence ID" value="BCK83749.1"/>
    <property type="molecule type" value="Genomic_DNA"/>
</dbReference>
<dbReference type="PANTHER" id="PTHR42760:SF115">
    <property type="entry name" value="3-OXOACYL-[ACYL-CARRIER-PROTEIN] REDUCTASE FABG"/>
    <property type="match status" value="1"/>
</dbReference>
<organism evidence="4 5">
    <name type="scientific">Pusillibacter faecalis</name>
    <dbReference type="NCBI Taxonomy" id="2714358"/>
    <lineage>
        <taxon>Bacteria</taxon>
        <taxon>Bacillati</taxon>
        <taxon>Bacillota</taxon>
        <taxon>Clostridia</taxon>
        <taxon>Eubacteriales</taxon>
        <taxon>Oscillospiraceae</taxon>
        <taxon>Pusillibacter</taxon>
    </lineage>
</organism>